<comment type="caution">
    <text evidence="1">The sequence shown here is derived from an EMBL/GenBank/DDBJ whole genome shotgun (WGS) entry which is preliminary data.</text>
</comment>
<protein>
    <submittedName>
        <fullName evidence="1">Uncharacterized protein</fullName>
    </submittedName>
</protein>
<reference evidence="1 2" key="1">
    <citation type="submission" date="2015-01" db="EMBL/GenBank/DDBJ databases">
        <title>Evolution of Trichinella species and genotypes.</title>
        <authorList>
            <person name="Korhonen P.K."/>
            <person name="Edoardo P."/>
            <person name="Giuseppe L.R."/>
            <person name="Gasser R.B."/>
        </authorList>
    </citation>
    <scope>NUCLEOTIDE SEQUENCE [LARGE SCALE GENOMIC DNA]</scope>
    <source>
        <strain evidence="1">ISS176</strain>
    </source>
</reference>
<dbReference type="Proteomes" id="UP000054826">
    <property type="component" value="Unassembled WGS sequence"/>
</dbReference>
<evidence type="ECO:0000313" key="2">
    <source>
        <dbReference type="Proteomes" id="UP000054826"/>
    </source>
</evidence>
<evidence type="ECO:0000313" key="1">
    <source>
        <dbReference type="EMBL" id="KRY93967.1"/>
    </source>
</evidence>
<accession>A0A0V1G6W9</accession>
<gene>
    <name evidence="1" type="ORF">T4C_11973</name>
</gene>
<sequence length="33" mass="3816">MPLNALRLSLSLNITKSEAERHKFTFLTQTLLK</sequence>
<dbReference type="EMBL" id="JYDV01006463">
    <property type="protein sequence ID" value="KRY93967.1"/>
    <property type="molecule type" value="Genomic_DNA"/>
</dbReference>
<organism evidence="1 2">
    <name type="scientific">Trichinella pseudospiralis</name>
    <name type="common">Parasitic roundworm</name>
    <dbReference type="NCBI Taxonomy" id="6337"/>
    <lineage>
        <taxon>Eukaryota</taxon>
        <taxon>Metazoa</taxon>
        <taxon>Ecdysozoa</taxon>
        <taxon>Nematoda</taxon>
        <taxon>Enoplea</taxon>
        <taxon>Dorylaimia</taxon>
        <taxon>Trichinellida</taxon>
        <taxon>Trichinellidae</taxon>
        <taxon>Trichinella</taxon>
    </lineage>
</organism>
<proteinExistence type="predicted"/>
<name>A0A0V1G6W9_TRIPS</name>
<dbReference type="AlphaFoldDB" id="A0A0V1G6W9"/>